<dbReference type="EMBL" id="SLXU01000002">
    <property type="protein sequence ID" value="TCP62371.1"/>
    <property type="molecule type" value="Genomic_DNA"/>
</dbReference>
<keyword evidence="3" id="KW-1185">Reference proteome</keyword>
<dbReference type="Proteomes" id="UP000295050">
    <property type="component" value="Unassembled WGS sequence"/>
</dbReference>
<dbReference type="NCBIfam" id="TIGR02605">
    <property type="entry name" value="CxxC_CxxC_SSSS"/>
    <property type="match status" value="1"/>
</dbReference>
<evidence type="ECO:0000313" key="2">
    <source>
        <dbReference type="EMBL" id="TCP62371.1"/>
    </source>
</evidence>
<evidence type="ECO:0000259" key="1">
    <source>
        <dbReference type="SMART" id="SM00834"/>
    </source>
</evidence>
<organism evidence="2 3">
    <name type="scientific">Rhodovulum bhavnagarense</name>
    <dbReference type="NCBI Taxonomy" id="992286"/>
    <lineage>
        <taxon>Bacteria</taxon>
        <taxon>Pseudomonadati</taxon>
        <taxon>Pseudomonadota</taxon>
        <taxon>Alphaproteobacteria</taxon>
        <taxon>Rhodobacterales</taxon>
        <taxon>Paracoccaceae</taxon>
        <taxon>Rhodovulum</taxon>
    </lineage>
</organism>
<dbReference type="OrthoDB" id="9813321at2"/>
<feature type="domain" description="Putative regulatory protein FmdB zinc ribbon" evidence="1">
    <location>
        <begin position="1"/>
        <end position="41"/>
    </location>
</feature>
<accession>A0A4R2RR85</accession>
<dbReference type="SMART" id="SM00834">
    <property type="entry name" value="CxxC_CXXC_SSSS"/>
    <property type="match status" value="1"/>
</dbReference>
<dbReference type="AlphaFoldDB" id="A0A4R2RR85"/>
<comment type="caution">
    <text evidence="2">The sequence shown here is derived from an EMBL/GenBank/DDBJ whole genome shotgun (WGS) entry which is preliminary data.</text>
</comment>
<protein>
    <submittedName>
        <fullName evidence="2">Putative FmdB family regulatory protein</fullName>
    </submittedName>
</protein>
<dbReference type="RefSeq" id="WP_132950626.1">
    <property type="nucleotide sequence ID" value="NZ_SLXU01000002.1"/>
</dbReference>
<name>A0A4R2RR85_9RHOB</name>
<reference evidence="2 3" key="1">
    <citation type="submission" date="2019-03" db="EMBL/GenBank/DDBJ databases">
        <title>Genomic Encyclopedia of Type Strains, Phase IV (KMG-IV): sequencing the most valuable type-strain genomes for metagenomic binning, comparative biology and taxonomic classification.</title>
        <authorList>
            <person name="Goeker M."/>
        </authorList>
    </citation>
    <scope>NUCLEOTIDE SEQUENCE [LARGE SCALE GENOMIC DNA]</scope>
    <source>
        <strain evidence="2 3">DSM 24766</strain>
    </source>
</reference>
<sequence length="80" mass="8655">MPIYAYKCLSCEAGFEVLAGMNEAAPLCPECGATDPLRQLSRVAATGKIETLFASARKQAAAEGHFSNYSKAEKDRIKRT</sequence>
<dbReference type="Pfam" id="PF09723">
    <property type="entry name" value="Zn_ribbon_8"/>
    <property type="match status" value="1"/>
</dbReference>
<proteinExistence type="predicted"/>
<gene>
    <name evidence="2" type="ORF">EV663_102216</name>
</gene>
<evidence type="ECO:0000313" key="3">
    <source>
        <dbReference type="Proteomes" id="UP000295050"/>
    </source>
</evidence>
<dbReference type="InterPro" id="IPR013429">
    <property type="entry name" value="Regulatory_FmdB_Zinc_ribbon"/>
</dbReference>